<keyword evidence="9" id="KW-1185">Reference proteome</keyword>
<reference evidence="8 9" key="1">
    <citation type="journal article" date="2024" name="bioRxiv">
        <title>A reference genome for Trichogramma kaykai: A tiny desert-dwelling parasitoid wasp with competing sex-ratio distorters.</title>
        <authorList>
            <person name="Culotta J."/>
            <person name="Lindsey A.R."/>
        </authorList>
    </citation>
    <scope>NUCLEOTIDE SEQUENCE [LARGE SCALE GENOMIC DNA]</scope>
    <source>
        <strain evidence="8 9">KSX58</strain>
    </source>
</reference>
<evidence type="ECO:0000256" key="6">
    <source>
        <dbReference type="SAM" id="MobiDB-lite"/>
    </source>
</evidence>
<dbReference type="EMBL" id="JBJJXI010000145">
    <property type="protein sequence ID" value="KAL3386652.1"/>
    <property type="molecule type" value="Genomic_DNA"/>
</dbReference>
<feature type="domain" description="VWFA" evidence="7">
    <location>
        <begin position="5"/>
        <end position="187"/>
    </location>
</feature>
<feature type="region of interest" description="Disordered" evidence="6">
    <location>
        <begin position="224"/>
        <end position="258"/>
    </location>
</feature>
<dbReference type="Proteomes" id="UP001627154">
    <property type="component" value="Unassembled WGS sequence"/>
</dbReference>
<dbReference type="Gene3D" id="3.40.50.410">
    <property type="entry name" value="von Willebrand factor, type A domain"/>
    <property type="match status" value="1"/>
</dbReference>
<dbReference type="PANTHER" id="PTHR10223">
    <property type="entry name" value="26S PROTEASOME NON-ATPASE REGULATORY SUBUNIT 4"/>
    <property type="match status" value="1"/>
</dbReference>
<sequence>MVLESTMICVDNSDYMRNGDFMPTRLQAQQDAINLVCHSKSRANPENNVGLITLANVEVLATLTSDVGRILSKLHQVQPNGNLSLITGIRIAHLALKHRQGKNHKMRIVAFIGSPIQIDEKEAVKLAKRLKKEKVNVDIISFGEEAINNDVLTAFINALNGKDGTSSHLVTIPPGPHLSDALISSPIIQGEDGLGGAGMSGAAFEFGVDPNEDPELALALRVSMEEQRQRQEDEARKAQNPEAPASGTETTEANREIPTEEAMLKRALAMSMEGTEETAAPAETVAPTSASIPDFSNMTEEEQIAFAMQMSMQEQQFEEATPKEEPMEVEEDYATVMADTEFLQSVLENLPGVDPQSEAVRQAMGALNKEKEKEKDKDQKK</sequence>
<organism evidence="8 9">
    <name type="scientific">Trichogramma kaykai</name>
    <dbReference type="NCBI Taxonomy" id="54128"/>
    <lineage>
        <taxon>Eukaryota</taxon>
        <taxon>Metazoa</taxon>
        <taxon>Ecdysozoa</taxon>
        <taxon>Arthropoda</taxon>
        <taxon>Hexapoda</taxon>
        <taxon>Insecta</taxon>
        <taxon>Pterygota</taxon>
        <taxon>Neoptera</taxon>
        <taxon>Endopterygota</taxon>
        <taxon>Hymenoptera</taxon>
        <taxon>Apocrita</taxon>
        <taxon>Proctotrupomorpha</taxon>
        <taxon>Chalcidoidea</taxon>
        <taxon>Trichogrammatidae</taxon>
        <taxon>Trichogramma</taxon>
    </lineage>
</organism>
<feature type="region of interest" description="Disordered" evidence="6">
    <location>
        <begin position="349"/>
        <end position="381"/>
    </location>
</feature>
<dbReference type="Pfam" id="PF13519">
    <property type="entry name" value="VWA_2"/>
    <property type="match status" value="1"/>
</dbReference>
<name>A0ABD2W2C0_9HYME</name>
<feature type="compositionally biased region" description="Basic and acidic residues" evidence="6">
    <location>
        <begin position="368"/>
        <end position="381"/>
    </location>
</feature>
<evidence type="ECO:0000256" key="2">
    <source>
        <dbReference type="ARBA" id="ARBA00014934"/>
    </source>
</evidence>
<keyword evidence="4" id="KW-0647">Proteasome</keyword>
<feature type="compositionally biased region" description="Basic and acidic residues" evidence="6">
    <location>
        <begin position="224"/>
        <end position="239"/>
    </location>
</feature>
<accession>A0ABD2W2C0</accession>
<evidence type="ECO:0000313" key="9">
    <source>
        <dbReference type="Proteomes" id="UP001627154"/>
    </source>
</evidence>
<dbReference type="FunFam" id="3.40.50.410:FF:000005">
    <property type="entry name" value="26S proteasome non-ATPase regulatory subunit 4"/>
    <property type="match status" value="1"/>
</dbReference>
<dbReference type="InterPro" id="IPR003903">
    <property type="entry name" value="UIM_dom"/>
</dbReference>
<gene>
    <name evidence="8" type="ORF">TKK_017849</name>
</gene>
<keyword evidence="3" id="KW-0677">Repeat</keyword>
<dbReference type="InterPro" id="IPR036465">
    <property type="entry name" value="vWFA_dom_sf"/>
</dbReference>
<dbReference type="PROSITE" id="PS50234">
    <property type="entry name" value="VWFA"/>
    <property type="match status" value="1"/>
</dbReference>
<comment type="similarity">
    <text evidence="1">Belongs to the proteasome subunit S5A family.</text>
</comment>
<evidence type="ECO:0000256" key="1">
    <source>
        <dbReference type="ARBA" id="ARBA00005574"/>
    </source>
</evidence>
<comment type="caution">
    <text evidence="8">The sequence shown here is derived from an EMBL/GenBank/DDBJ whole genome shotgun (WGS) entry which is preliminary data.</text>
</comment>
<dbReference type="CDD" id="cd01452">
    <property type="entry name" value="VWA_26S_proteasome_subunit"/>
    <property type="match status" value="1"/>
</dbReference>
<evidence type="ECO:0000256" key="5">
    <source>
        <dbReference type="ARBA" id="ARBA00044341"/>
    </source>
</evidence>
<evidence type="ECO:0000259" key="7">
    <source>
        <dbReference type="PROSITE" id="PS50234"/>
    </source>
</evidence>
<dbReference type="AlphaFoldDB" id="A0ABD2W2C0"/>
<dbReference type="SMART" id="SM00327">
    <property type="entry name" value="VWA"/>
    <property type="match status" value="1"/>
</dbReference>
<proteinExistence type="inferred from homology"/>
<evidence type="ECO:0000256" key="4">
    <source>
        <dbReference type="ARBA" id="ARBA00022942"/>
    </source>
</evidence>
<dbReference type="InterPro" id="IPR049590">
    <property type="entry name" value="PSMD4_RAZUL-like"/>
</dbReference>
<dbReference type="GO" id="GO:0000502">
    <property type="term" value="C:proteasome complex"/>
    <property type="evidence" value="ECO:0007669"/>
    <property type="project" value="UniProtKB-KW"/>
</dbReference>
<feature type="region of interest" description="Disordered" evidence="6">
    <location>
        <begin position="271"/>
        <end position="292"/>
    </location>
</feature>
<dbReference type="Pfam" id="PF02809">
    <property type="entry name" value="UIM"/>
    <property type="match status" value="3"/>
</dbReference>
<feature type="compositionally biased region" description="Low complexity" evidence="6">
    <location>
        <begin position="277"/>
        <end position="288"/>
    </location>
</feature>
<dbReference type="PROSITE" id="PS50330">
    <property type="entry name" value="UIM"/>
    <property type="match status" value="3"/>
</dbReference>
<dbReference type="PANTHER" id="PTHR10223:SF0">
    <property type="entry name" value="26S PROTEASOME NON-ATPASE REGULATORY SUBUNIT 4"/>
    <property type="match status" value="1"/>
</dbReference>
<dbReference type="SUPFAM" id="SSF53300">
    <property type="entry name" value="vWA-like"/>
    <property type="match status" value="1"/>
</dbReference>
<dbReference type="Gene3D" id="6.10.300.40">
    <property type="match status" value="1"/>
</dbReference>
<evidence type="ECO:0000313" key="8">
    <source>
        <dbReference type="EMBL" id="KAL3386652.1"/>
    </source>
</evidence>
<dbReference type="InterPro" id="IPR002035">
    <property type="entry name" value="VWF_A"/>
</dbReference>
<dbReference type="Gene3D" id="1.10.287.3990">
    <property type="match status" value="1"/>
</dbReference>
<evidence type="ECO:0000256" key="3">
    <source>
        <dbReference type="ARBA" id="ARBA00022737"/>
    </source>
</evidence>
<dbReference type="InterPro" id="IPR027040">
    <property type="entry name" value="PSMD4"/>
</dbReference>
<dbReference type="SMART" id="SM00726">
    <property type="entry name" value="UIM"/>
    <property type="match status" value="3"/>
</dbReference>
<dbReference type="CDD" id="cd22297">
    <property type="entry name" value="PSMD4_RAZUL"/>
    <property type="match status" value="1"/>
</dbReference>
<protein>
    <recommendedName>
        <fullName evidence="2">26S proteasome non-ATPase regulatory subunit 4</fullName>
    </recommendedName>
    <alternativeName>
        <fullName evidence="5">26S proteasome regulatory subunit RPN10</fullName>
    </alternativeName>
</protein>